<evidence type="ECO:0000259" key="4">
    <source>
        <dbReference type="PROSITE" id="PS50887"/>
    </source>
</evidence>
<dbReference type="EMBL" id="CP121694">
    <property type="protein sequence ID" value="WRO20616.1"/>
    <property type="molecule type" value="Genomic_DNA"/>
</dbReference>
<evidence type="ECO:0000256" key="2">
    <source>
        <dbReference type="SAM" id="Phobius"/>
    </source>
</evidence>
<feature type="transmembrane region" description="Helical" evidence="2">
    <location>
        <begin position="12"/>
        <end position="32"/>
    </location>
</feature>
<keyword evidence="2" id="KW-0472">Membrane</keyword>
<sequence length="583" mass="65565">MRLVRRKKAYFAMQACVILSLAFFGLGVYSLSKGKGTLLLLLSALFFVSFEIILVKYTRVRVLRNRLLKLQREELAQRVNELSVLYKVSELDYSANDLDSFLQSLLEHTCNVFHAPAGELLLLEGDELKYRAWRGLTDAYVQKVHFRIGEGLIGRSALGEVIRADDLHSHPQALFVEENLQEGFSSFLSVPLRVKDKIIGVLAIRAREVRTFGDVDTQLLATIANNAASFIDQSRLYYLLKETNKELELVNKVSRVLNSSLHTDKIFKNLLDEIVAATGLRRCTLFSVDYDNGVIVPEVSTFLSEGTMEKWNMPIDGSLTGKAVRKGKALIISDMSAEVLSAQGKENVTELNIKNLAIIPIIYRGRVNGVIHLNDRDSHEFRKWEIELVEAAADHAGVALENARLYQRMAALAVTDGLTGAYTRQYLNTRFEEEWVRCQRENASLSLLMIDIDDFKVVNDKYGHLNGDKVLKQLVKIVKENVRRSDVVSRYGGEEFVIILPDTDRLGALKAAKKIRREVERQTTPQVTVSVGIAENTEEYVNSEQLLQEADAAMYGAKKGGKNRVYLASSGKLEVIENCGQKK</sequence>
<dbReference type="PANTHER" id="PTHR45138:SF9">
    <property type="entry name" value="DIGUANYLATE CYCLASE DGCM-RELATED"/>
    <property type="match status" value="1"/>
</dbReference>
<feature type="domain" description="GGDEF" evidence="4">
    <location>
        <begin position="443"/>
        <end position="570"/>
    </location>
</feature>
<evidence type="ECO:0000259" key="3">
    <source>
        <dbReference type="PROSITE" id="PS50173"/>
    </source>
</evidence>
<dbReference type="Pfam" id="PF13185">
    <property type="entry name" value="GAF_2"/>
    <property type="match status" value="1"/>
</dbReference>
<dbReference type="InterPro" id="IPR000160">
    <property type="entry name" value="GGDEF_dom"/>
</dbReference>
<dbReference type="GO" id="GO:0052621">
    <property type="term" value="F:diguanylate cyclase activity"/>
    <property type="evidence" value="ECO:0007669"/>
    <property type="project" value="UniProtKB-EC"/>
</dbReference>
<name>A0AAU0UKB3_9FIRM</name>
<dbReference type="KEGG" id="dbc:MFMK1_000399"/>
<dbReference type="InterPro" id="IPR050469">
    <property type="entry name" value="Diguanylate_Cyclase"/>
</dbReference>
<keyword evidence="5" id="KW-0808">Transferase</keyword>
<dbReference type="PANTHER" id="PTHR45138">
    <property type="entry name" value="REGULATORY COMPONENTS OF SENSORY TRANSDUCTION SYSTEM"/>
    <property type="match status" value="1"/>
</dbReference>
<gene>
    <name evidence="5" type="ORF">MFMK1_000399</name>
</gene>
<dbReference type="CDD" id="cd01949">
    <property type="entry name" value="GGDEF"/>
    <property type="match status" value="1"/>
</dbReference>
<dbReference type="GO" id="GO:0043709">
    <property type="term" value="P:cell adhesion involved in single-species biofilm formation"/>
    <property type="evidence" value="ECO:0007669"/>
    <property type="project" value="TreeGrafter"/>
</dbReference>
<dbReference type="PROSITE" id="PS50887">
    <property type="entry name" value="GGDEF"/>
    <property type="match status" value="1"/>
</dbReference>
<dbReference type="SUPFAM" id="SSF55073">
    <property type="entry name" value="Nucleotide cyclase"/>
    <property type="match status" value="1"/>
</dbReference>
<dbReference type="GO" id="GO:0006281">
    <property type="term" value="P:DNA repair"/>
    <property type="evidence" value="ECO:0007669"/>
    <property type="project" value="InterPro"/>
</dbReference>
<protein>
    <submittedName>
        <fullName evidence="5">Diguanylate cyclase</fullName>
        <ecNumber evidence="5">2.7.7.65</ecNumber>
    </submittedName>
</protein>
<dbReference type="Pfam" id="PF01590">
    <property type="entry name" value="GAF"/>
    <property type="match status" value="1"/>
</dbReference>
<dbReference type="Proteomes" id="UP001329915">
    <property type="component" value="Chromosome"/>
</dbReference>
<reference evidence="5 6" key="1">
    <citation type="submission" date="2023-04" db="EMBL/GenBank/DDBJ databases">
        <authorList>
            <person name="Hsu D."/>
        </authorList>
    </citation>
    <scope>NUCLEOTIDE SEQUENCE [LARGE SCALE GENOMIC DNA]</scope>
    <source>
        <strain evidence="5 6">MK1</strain>
    </source>
</reference>
<dbReference type="InterPro" id="IPR003018">
    <property type="entry name" value="GAF"/>
</dbReference>
<dbReference type="NCBIfam" id="TIGR00254">
    <property type="entry name" value="GGDEF"/>
    <property type="match status" value="1"/>
</dbReference>
<evidence type="ECO:0000256" key="1">
    <source>
        <dbReference type="ARBA" id="ARBA00010945"/>
    </source>
</evidence>
<feature type="transmembrane region" description="Helical" evidence="2">
    <location>
        <begin position="38"/>
        <end position="57"/>
    </location>
</feature>
<dbReference type="SUPFAM" id="SSF55781">
    <property type="entry name" value="GAF domain-like"/>
    <property type="match status" value="2"/>
</dbReference>
<keyword evidence="2" id="KW-0812">Transmembrane</keyword>
<dbReference type="AlphaFoldDB" id="A0AAU0UKB3"/>
<organism evidence="5 6">
    <name type="scientific">Metallumcola ferriviriculae</name>
    <dbReference type="NCBI Taxonomy" id="3039180"/>
    <lineage>
        <taxon>Bacteria</taxon>
        <taxon>Bacillati</taxon>
        <taxon>Bacillota</taxon>
        <taxon>Clostridia</taxon>
        <taxon>Neomoorellales</taxon>
        <taxon>Desulfitibacteraceae</taxon>
        <taxon>Metallumcola</taxon>
    </lineage>
</organism>
<keyword evidence="6" id="KW-1185">Reference proteome</keyword>
<dbReference type="InterPro" id="IPR001126">
    <property type="entry name" value="UmuC"/>
</dbReference>
<comment type="similarity">
    <text evidence="1">Belongs to the DNA polymerase type-Y family.</text>
</comment>
<evidence type="ECO:0000313" key="6">
    <source>
        <dbReference type="Proteomes" id="UP001329915"/>
    </source>
</evidence>
<dbReference type="SMART" id="SM00065">
    <property type="entry name" value="GAF"/>
    <property type="match status" value="2"/>
</dbReference>
<dbReference type="GO" id="GO:1902201">
    <property type="term" value="P:negative regulation of bacterial-type flagellum-dependent cell motility"/>
    <property type="evidence" value="ECO:0007669"/>
    <property type="project" value="TreeGrafter"/>
</dbReference>
<dbReference type="FunFam" id="3.30.70.270:FF:000001">
    <property type="entry name" value="Diguanylate cyclase domain protein"/>
    <property type="match status" value="1"/>
</dbReference>
<dbReference type="InterPro" id="IPR043128">
    <property type="entry name" value="Rev_trsase/Diguanyl_cyclase"/>
</dbReference>
<proteinExistence type="inferred from homology"/>
<dbReference type="Gene3D" id="3.30.70.270">
    <property type="match status" value="1"/>
</dbReference>
<dbReference type="SMART" id="SM00267">
    <property type="entry name" value="GGDEF"/>
    <property type="match status" value="1"/>
</dbReference>
<accession>A0AAU0UKB3</accession>
<dbReference type="GO" id="GO:0005886">
    <property type="term" value="C:plasma membrane"/>
    <property type="evidence" value="ECO:0007669"/>
    <property type="project" value="TreeGrafter"/>
</dbReference>
<dbReference type="RefSeq" id="WP_366923505.1">
    <property type="nucleotide sequence ID" value="NZ_CP121694.1"/>
</dbReference>
<dbReference type="EC" id="2.7.7.65" evidence="5"/>
<dbReference type="PROSITE" id="PS50173">
    <property type="entry name" value="UMUC"/>
    <property type="match status" value="1"/>
</dbReference>
<dbReference type="Pfam" id="PF00990">
    <property type="entry name" value="GGDEF"/>
    <property type="match status" value="1"/>
</dbReference>
<evidence type="ECO:0000313" key="5">
    <source>
        <dbReference type="EMBL" id="WRO20616.1"/>
    </source>
</evidence>
<keyword evidence="5" id="KW-0548">Nucleotidyltransferase</keyword>
<keyword evidence="2" id="KW-1133">Transmembrane helix</keyword>
<feature type="domain" description="UmuC" evidence="3">
    <location>
        <begin position="472"/>
        <end position="536"/>
    </location>
</feature>
<dbReference type="InterPro" id="IPR029016">
    <property type="entry name" value="GAF-like_dom_sf"/>
</dbReference>
<dbReference type="Gene3D" id="3.30.450.40">
    <property type="match status" value="2"/>
</dbReference>
<dbReference type="InterPro" id="IPR029787">
    <property type="entry name" value="Nucleotide_cyclase"/>
</dbReference>